<dbReference type="AlphaFoldDB" id="A0A6J6HLC4"/>
<name>A0A6J6HLC4_9ZZZZ</name>
<sequence length="108" mass="11285">MSGHGTGIPQAQVDVIQAVSVGEVRALGAGHKQGEGPSPPGHPDHRHPAVEAGKSSLVEGLGGRVGLNEALLFPCHQTGKVVLINGAWHGLLLVDRWISRVLSLGRKR</sequence>
<evidence type="ECO:0000256" key="1">
    <source>
        <dbReference type="SAM" id="MobiDB-lite"/>
    </source>
</evidence>
<organism evidence="2">
    <name type="scientific">freshwater metagenome</name>
    <dbReference type="NCBI Taxonomy" id="449393"/>
    <lineage>
        <taxon>unclassified sequences</taxon>
        <taxon>metagenomes</taxon>
        <taxon>ecological metagenomes</taxon>
    </lineage>
</organism>
<reference evidence="2" key="1">
    <citation type="submission" date="2020-05" db="EMBL/GenBank/DDBJ databases">
        <authorList>
            <person name="Chiriac C."/>
            <person name="Salcher M."/>
            <person name="Ghai R."/>
            <person name="Kavagutti S V."/>
        </authorList>
    </citation>
    <scope>NUCLEOTIDE SEQUENCE</scope>
</reference>
<accession>A0A6J6HLC4</accession>
<feature type="region of interest" description="Disordered" evidence="1">
    <location>
        <begin position="27"/>
        <end position="55"/>
    </location>
</feature>
<evidence type="ECO:0000313" key="2">
    <source>
        <dbReference type="EMBL" id="CAB4613786.1"/>
    </source>
</evidence>
<proteinExistence type="predicted"/>
<dbReference type="EMBL" id="CAEZVF010000003">
    <property type="protein sequence ID" value="CAB4613786.1"/>
    <property type="molecule type" value="Genomic_DNA"/>
</dbReference>
<gene>
    <name evidence="2" type="ORF">UFOPK1939_00047</name>
</gene>
<protein>
    <submittedName>
        <fullName evidence="2">Unannotated protein</fullName>
    </submittedName>
</protein>